<dbReference type="GO" id="GO:0005886">
    <property type="term" value="C:plasma membrane"/>
    <property type="evidence" value="ECO:0007669"/>
    <property type="project" value="TreeGrafter"/>
</dbReference>
<dbReference type="InterPro" id="IPR029044">
    <property type="entry name" value="Nucleotide-diphossugar_trans"/>
</dbReference>
<feature type="transmembrane region" description="Helical" evidence="9">
    <location>
        <begin position="285"/>
        <end position="307"/>
    </location>
</feature>
<dbReference type="InterPro" id="IPR001173">
    <property type="entry name" value="Glyco_trans_2-like"/>
</dbReference>
<feature type="region of interest" description="Disordered" evidence="8">
    <location>
        <begin position="1"/>
        <end position="21"/>
    </location>
</feature>
<dbReference type="GO" id="GO:0009103">
    <property type="term" value="P:lipopolysaccharide biosynthetic process"/>
    <property type="evidence" value="ECO:0007669"/>
    <property type="project" value="UniProtKB-KW"/>
</dbReference>
<name>A0A1H4IPV8_9HYPH</name>
<evidence type="ECO:0000256" key="1">
    <source>
        <dbReference type="ARBA" id="ARBA00022475"/>
    </source>
</evidence>
<keyword evidence="5" id="KW-0448">Lipopolysaccharide biosynthesis</keyword>
<keyword evidence="7 9" id="KW-0472">Membrane</keyword>
<dbReference type="CDD" id="cd04187">
    <property type="entry name" value="DPM1_like_bac"/>
    <property type="match status" value="1"/>
</dbReference>
<feature type="domain" description="Glycosyltransferase 2-like" evidence="10">
    <location>
        <begin position="29"/>
        <end position="191"/>
    </location>
</feature>
<dbReference type="EMBL" id="FNSL01000001">
    <property type="protein sequence ID" value="SEB35696.1"/>
    <property type="molecule type" value="Genomic_DNA"/>
</dbReference>
<keyword evidence="3 11" id="KW-0808">Transferase</keyword>
<keyword evidence="1" id="KW-1003">Cell membrane</keyword>
<evidence type="ECO:0000256" key="6">
    <source>
        <dbReference type="ARBA" id="ARBA00022989"/>
    </source>
</evidence>
<evidence type="ECO:0000256" key="3">
    <source>
        <dbReference type="ARBA" id="ARBA00022679"/>
    </source>
</evidence>
<dbReference type="Pfam" id="PF00535">
    <property type="entry name" value="Glycos_transf_2"/>
    <property type="match status" value="1"/>
</dbReference>
<protein>
    <submittedName>
        <fullName evidence="11">Dolichol-phosphate mannosyltransferase</fullName>
    </submittedName>
</protein>
<evidence type="ECO:0000259" key="10">
    <source>
        <dbReference type="Pfam" id="PF00535"/>
    </source>
</evidence>
<evidence type="ECO:0000256" key="2">
    <source>
        <dbReference type="ARBA" id="ARBA00022676"/>
    </source>
</evidence>
<evidence type="ECO:0000256" key="9">
    <source>
        <dbReference type="SAM" id="Phobius"/>
    </source>
</evidence>
<evidence type="ECO:0000256" key="8">
    <source>
        <dbReference type="SAM" id="MobiDB-lite"/>
    </source>
</evidence>
<evidence type="ECO:0000256" key="5">
    <source>
        <dbReference type="ARBA" id="ARBA00022985"/>
    </source>
</evidence>
<evidence type="ECO:0000313" key="11">
    <source>
        <dbReference type="EMBL" id="SEB35696.1"/>
    </source>
</evidence>
<reference evidence="12" key="1">
    <citation type="submission" date="2016-10" db="EMBL/GenBank/DDBJ databases">
        <authorList>
            <person name="Varghese N."/>
            <person name="Submissions S."/>
        </authorList>
    </citation>
    <scope>NUCLEOTIDE SEQUENCE [LARGE SCALE GENOMIC DNA]</scope>
    <source>
        <strain evidence="12">ES.061</strain>
    </source>
</reference>
<evidence type="ECO:0000313" key="12">
    <source>
        <dbReference type="Proteomes" id="UP000199064"/>
    </source>
</evidence>
<feature type="transmembrane region" description="Helical" evidence="9">
    <location>
        <begin position="252"/>
        <end position="273"/>
    </location>
</feature>
<dbReference type="PANTHER" id="PTHR48090:SF3">
    <property type="entry name" value="UNDECAPRENYL-PHOSPHATE 4-DEOXY-4-FORMAMIDO-L-ARABINOSE TRANSFERASE"/>
    <property type="match status" value="1"/>
</dbReference>
<gene>
    <name evidence="11" type="ORF">SAMN05216452_0298</name>
</gene>
<dbReference type="Gene3D" id="3.90.550.10">
    <property type="entry name" value="Spore Coat Polysaccharide Biosynthesis Protein SpsA, Chain A"/>
    <property type="match status" value="1"/>
</dbReference>
<dbReference type="Proteomes" id="UP000199064">
    <property type="component" value="Unassembled WGS sequence"/>
</dbReference>
<keyword evidence="6 9" id="KW-1133">Transmembrane helix</keyword>
<keyword evidence="4 9" id="KW-0812">Transmembrane</keyword>
<dbReference type="GO" id="GO:0016757">
    <property type="term" value="F:glycosyltransferase activity"/>
    <property type="evidence" value="ECO:0007669"/>
    <property type="project" value="UniProtKB-KW"/>
</dbReference>
<accession>A0A1H4IPV8</accession>
<evidence type="ECO:0000256" key="4">
    <source>
        <dbReference type="ARBA" id="ARBA00022692"/>
    </source>
</evidence>
<keyword evidence="2 11" id="KW-0328">Glycosyltransferase</keyword>
<dbReference type="RefSeq" id="WP_210184092.1">
    <property type="nucleotide sequence ID" value="NZ_FNSL01000001.1"/>
</dbReference>
<organism evidence="11 12">
    <name type="scientific">Nitratireductor aquibiodomus</name>
    <dbReference type="NCBI Taxonomy" id="204799"/>
    <lineage>
        <taxon>Bacteria</taxon>
        <taxon>Pseudomonadati</taxon>
        <taxon>Pseudomonadota</taxon>
        <taxon>Alphaproteobacteria</taxon>
        <taxon>Hyphomicrobiales</taxon>
        <taxon>Phyllobacteriaceae</taxon>
        <taxon>Nitratireductor</taxon>
    </lineage>
</organism>
<dbReference type="SUPFAM" id="SSF53448">
    <property type="entry name" value="Nucleotide-diphospho-sugar transferases"/>
    <property type="match status" value="1"/>
</dbReference>
<sequence length="352" mass="39667">MKAHPGNNAPTTDLPRATRRKTQRKLITISVPVYNEEENIPALHAALSELAERENGYDFEFLFTDNASTDRTFELLCERAREDDRIRVLRFSRNFGFQKSILTNYLNANGAAAVQIDADLQDPPRVISDFLRLWEQGYKVVYGIRRRRQENPVLNLSRRAFYAVITNLSPTPVPRDAGDFRLIDRVIIEHLRGIDEQTPYLRGIISSFGYAQTGVAYDRESRVAGRSKFGVRKLIDLAIDGLTAQSTQPLRYITIFGLVVTAVSGLMVIYYFTTAMLFSGSLPSGFTTVVLLLLVLIGLNSFILGLLGEYIGRIFNNTRSLPISIIEHRIEGAKQNKASAKTRRTSKTEQDS</sequence>
<dbReference type="AlphaFoldDB" id="A0A1H4IPV8"/>
<proteinExistence type="predicted"/>
<dbReference type="InterPro" id="IPR050256">
    <property type="entry name" value="Glycosyltransferase_2"/>
</dbReference>
<keyword evidence="12" id="KW-1185">Reference proteome</keyword>
<evidence type="ECO:0000256" key="7">
    <source>
        <dbReference type="ARBA" id="ARBA00023136"/>
    </source>
</evidence>
<dbReference type="PANTHER" id="PTHR48090">
    <property type="entry name" value="UNDECAPRENYL-PHOSPHATE 4-DEOXY-4-FORMAMIDO-L-ARABINOSE TRANSFERASE-RELATED"/>
    <property type="match status" value="1"/>
</dbReference>